<dbReference type="EMBL" id="MU005585">
    <property type="protein sequence ID" value="KAF2683000.1"/>
    <property type="molecule type" value="Genomic_DNA"/>
</dbReference>
<dbReference type="CDD" id="cd09917">
    <property type="entry name" value="F-box_SF"/>
    <property type="match status" value="1"/>
</dbReference>
<evidence type="ECO:0000313" key="3">
    <source>
        <dbReference type="Proteomes" id="UP000799291"/>
    </source>
</evidence>
<gene>
    <name evidence="2" type="ORF">K458DRAFT_390280</name>
</gene>
<dbReference type="InterPro" id="IPR036047">
    <property type="entry name" value="F-box-like_dom_sf"/>
</dbReference>
<accession>A0A6G1IYI3</accession>
<evidence type="ECO:0000313" key="2">
    <source>
        <dbReference type="EMBL" id="KAF2683000.1"/>
    </source>
</evidence>
<name>A0A6G1IYI3_9PLEO</name>
<keyword evidence="3" id="KW-1185">Reference proteome</keyword>
<dbReference type="SUPFAM" id="SSF81383">
    <property type="entry name" value="F-box domain"/>
    <property type="match status" value="1"/>
</dbReference>
<dbReference type="InterPro" id="IPR001810">
    <property type="entry name" value="F-box_dom"/>
</dbReference>
<reference evidence="2" key="1">
    <citation type="journal article" date="2020" name="Stud. Mycol.">
        <title>101 Dothideomycetes genomes: a test case for predicting lifestyles and emergence of pathogens.</title>
        <authorList>
            <person name="Haridas S."/>
            <person name="Albert R."/>
            <person name="Binder M."/>
            <person name="Bloem J."/>
            <person name="Labutti K."/>
            <person name="Salamov A."/>
            <person name="Andreopoulos B."/>
            <person name="Baker S."/>
            <person name="Barry K."/>
            <person name="Bills G."/>
            <person name="Bluhm B."/>
            <person name="Cannon C."/>
            <person name="Castanera R."/>
            <person name="Culley D."/>
            <person name="Daum C."/>
            <person name="Ezra D."/>
            <person name="Gonzalez J."/>
            <person name="Henrissat B."/>
            <person name="Kuo A."/>
            <person name="Liang C."/>
            <person name="Lipzen A."/>
            <person name="Lutzoni F."/>
            <person name="Magnuson J."/>
            <person name="Mondo S."/>
            <person name="Nolan M."/>
            <person name="Ohm R."/>
            <person name="Pangilinan J."/>
            <person name="Park H.-J."/>
            <person name="Ramirez L."/>
            <person name="Alfaro M."/>
            <person name="Sun H."/>
            <person name="Tritt A."/>
            <person name="Yoshinaga Y."/>
            <person name="Zwiers L.-H."/>
            <person name="Turgeon B."/>
            <person name="Goodwin S."/>
            <person name="Spatafora J."/>
            <person name="Crous P."/>
            <person name="Grigoriev I."/>
        </authorList>
    </citation>
    <scope>NUCLEOTIDE SEQUENCE</scope>
    <source>
        <strain evidence="2">CBS 122367</strain>
    </source>
</reference>
<organism evidence="2 3">
    <name type="scientific">Lentithecium fluviatile CBS 122367</name>
    <dbReference type="NCBI Taxonomy" id="1168545"/>
    <lineage>
        <taxon>Eukaryota</taxon>
        <taxon>Fungi</taxon>
        <taxon>Dikarya</taxon>
        <taxon>Ascomycota</taxon>
        <taxon>Pezizomycotina</taxon>
        <taxon>Dothideomycetes</taxon>
        <taxon>Pleosporomycetidae</taxon>
        <taxon>Pleosporales</taxon>
        <taxon>Massarineae</taxon>
        <taxon>Lentitheciaceae</taxon>
        <taxon>Lentithecium</taxon>
    </lineage>
</organism>
<evidence type="ECO:0000259" key="1">
    <source>
        <dbReference type="Pfam" id="PF12937"/>
    </source>
</evidence>
<dbReference type="Pfam" id="PF12937">
    <property type="entry name" value="F-box-like"/>
    <property type="match status" value="1"/>
</dbReference>
<dbReference type="AlphaFoldDB" id="A0A6G1IYI3"/>
<dbReference type="OrthoDB" id="3800738at2759"/>
<proteinExistence type="predicted"/>
<sequence>MPGYTRLVRLGKWSLRRPTCLLANLIATPTTITRNPTKSSVIMQTIVLDYAACHAVLETPELLENILSCLDIRSLLTKAQRVSRRWNATITSSKKLQRLLFFQPELPKPQNDESVENVHNPLLTGIFNPWYAKHFNWRTIAALPMAECIEWKEAVMRPKASWRRMLVSQPPAKKVGCWRTVYSTSGELPGEDAWQFRVQSFPKGLRMGKLYDITQRFVGDNSRPACAVYWKPYDPTTLTQFFWPSHMASRDRTEARDKCVAAVDIILMGERWVSGGNLTKRQLRELAQFRRDFKLKSLTGAEVLGPPSNELFVNKYKTVVQFAADLDAAKSASS</sequence>
<protein>
    <recommendedName>
        <fullName evidence="1">F-box domain-containing protein</fullName>
    </recommendedName>
</protein>
<dbReference type="Proteomes" id="UP000799291">
    <property type="component" value="Unassembled WGS sequence"/>
</dbReference>
<feature type="domain" description="F-box" evidence="1">
    <location>
        <begin position="60"/>
        <end position="93"/>
    </location>
</feature>
<dbReference type="Gene3D" id="1.20.1280.50">
    <property type="match status" value="1"/>
</dbReference>